<dbReference type="EnsemblPlants" id="OMERI02G07890.1">
    <property type="protein sequence ID" value="OMERI02G07890.1"/>
    <property type="gene ID" value="OMERI02G07890"/>
</dbReference>
<reference evidence="1" key="2">
    <citation type="submission" date="2018-05" db="EMBL/GenBank/DDBJ databases">
        <title>OmerRS3 (Oryza meridionalis Reference Sequence Version 3).</title>
        <authorList>
            <person name="Zhang J."/>
            <person name="Kudrna D."/>
            <person name="Lee S."/>
            <person name="Talag J."/>
            <person name="Welchert J."/>
            <person name="Wing R.A."/>
        </authorList>
    </citation>
    <scope>NUCLEOTIDE SEQUENCE [LARGE SCALE GENOMIC DNA]</scope>
    <source>
        <strain evidence="1">cv. OR44</strain>
    </source>
</reference>
<reference evidence="1" key="1">
    <citation type="submission" date="2015-04" db="UniProtKB">
        <authorList>
            <consortium name="EnsemblPlants"/>
        </authorList>
    </citation>
    <scope>IDENTIFICATION</scope>
</reference>
<accession>A0A0E0CH27</accession>
<keyword evidence="2" id="KW-1185">Reference proteome</keyword>
<proteinExistence type="predicted"/>
<name>A0A0E0CH27_9ORYZ</name>
<organism evidence="1">
    <name type="scientific">Oryza meridionalis</name>
    <dbReference type="NCBI Taxonomy" id="40149"/>
    <lineage>
        <taxon>Eukaryota</taxon>
        <taxon>Viridiplantae</taxon>
        <taxon>Streptophyta</taxon>
        <taxon>Embryophyta</taxon>
        <taxon>Tracheophyta</taxon>
        <taxon>Spermatophyta</taxon>
        <taxon>Magnoliopsida</taxon>
        <taxon>Liliopsida</taxon>
        <taxon>Poales</taxon>
        <taxon>Poaceae</taxon>
        <taxon>BOP clade</taxon>
        <taxon>Oryzoideae</taxon>
        <taxon>Oryzeae</taxon>
        <taxon>Oryzinae</taxon>
        <taxon>Oryza</taxon>
    </lineage>
</organism>
<sequence length="256" mass="27351">MAAFMTKFGSFSLSTSCTTRLSLDTLVEVLHVLPEHRLKLRIELGESTRGARTMLTLELNSWTLSAPPPKLLYTLPVMSSNTGIESPSPTAPRSPSTINTTSAASACMNTVMNDPSTGFAFAFLVPPSLPPMAAVMPAGSARLLLPLHPASVTRSGPWVWVERDGTAKAKPVLGLFMTVFMHADMADEVLMFPRTSALLTAIHILVINASSHHNTVFCHRLVVIHTSSGHWSSSFIKPLGTTVTGSESLRVATGAG</sequence>
<evidence type="ECO:0000313" key="2">
    <source>
        <dbReference type="Proteomes" id="UP000008021"/>
    </source>
</evidence>
<dbReference type="Gramene" id="OMERI02G07890.1">
    <property type="protein sequence ID" value="OMERI02G07890.1"/>
    <property type="gene ID" value="OMERI02G07890"/>
</dbReference>
<protein>
    <submittedName>
        <fullName evidence="1">Uncharacterized protein</fullName>
    </submittedName>
</protein>
<dbReference type="STRING" id="40149.A0A0E0CH27"/>
<dbReference type="Proteomes" id="UP000008021">
    <property type="component" value="Chromosome 2"/>
</dbReference>
<dbReference type="AlphaFoldDB" id="A0A0E0CH27"/>
<dbReference type="HOGENOM" id="CLU_1177004_0_0_1"/>
<evidence type="ECO:0000313" key="1">
    <source>
        <dbReference type="EnsemblPlants" id="OMERI02G07890.1"/>
    </source>
</evidence>